<evidence type="ECO:0000313" key="2">
    <source>
        <dbReference type="Proteomes" id="UP000007266"/>
    </source>
</evidence>
<sequence>MRKENMYRVTQQGNAAAELHVKMKEVLAKDIGVCDKIGNRNAGNSPNSLGVDEPSPFGVIYGRLEARPYQGVHAHLARCKSRT</sequence>
<name>D6W6K4_TRICA</name>
<gene>
    <name evidence="1" type="primary">GLEAN_01627</name>
    <name evidence="1" type="ORF">TcasGA2_TC001627</name>
</gene>
<dbReference type="EMBL" id="KQ971307">
    <property type="protein sequence ID" value="EFA10850.1"/>
    <property type="molecule type" value="Genomic_DNA"/>
</dbReference>
<keyword evidence="2" id="KW-1185">Reference proteome</keyword>
<dbReference type="Proteomes" id="UP000007266">
    <property type="component" value="Linkage group 1"/>
</dbReference>
<protein>
    <submittedName>
        <fullName evidence="1">Uncharacterized protein</fullName>
    </submittedName>
</protein>
<reference evidence="1 2" key="1">
    <citation type="journal article" date="2008" name="Nature">
        <title>The genome of the model beetle and pest Tribolium castaneum.</title>
        <authorList>
            <consortium name="Tribolium Genome Sequencing Consortium"/>
            <person name="Richards S."/>
            <person name="Gibbs R.A."/>
            <person name="Weinstock G.M."/>
            <person name="Brown S.J."/>
            <person name="Denell R."/>
            <person name="Beeman R.W."/>
            <person name="Gibbs R."/>
            <person name="Beeman R.W."/>
            <person name="Brown S.J."/>
            <person name="Bucher G."/>
            <person name="Friedrich M."/>
            <person name="Grimmelikhuijzen C.J."/>
            <person name="Klingler M."/>
            <person name="Lorenzen M."/>
            <person name="Richards S."/>
            <person name="Roth S."/>
            <person name="Schroder R."/>
            <person name="Tautz D."/>
            <person name="Zdobnov E.M."/>
            <person name="Muzny D."/>
            <person name="Gibbs R.A."/>
            <person name="Weinstock G.M."/>
            <person name="Attaway T."/>
            <person name="Bell S."/>
            <person name="Buhay C.J."/>
            <person name="Chandrabose M.N."/>
            <person name="Chavez D."/>
            <person name="Clerk-Blankenburg K.P."/>
            <person name="Cree A."/>
            <person name="Dao M."/>
            <person name="Davis C."/>
            <person name="Chacko J."/>
            <person name="Dinh H."/>
            <person name="Dugan-Rocha S."/>
            <person name="Fowler G."/>
            <person name="Garner T.T."/>
            <person name="Garnes J."/>
            <person name="Gnirke A."/>
            <person name="Hawes A."/>
            <person name="Hernandez J."/>
            <person name="Hines S."/>
            <person name="Holder M."/>
            <person name="Hume J."/>
            <person name="Jhangiani S.N."/>
            <person name="Joshi V."/>
            <person name="Khan Z.M."/>
            <person name="Jackson L."/>
            <person name="Kovar C."/>
            <person name="Kowis A."/>
            <person name="Lee S."/>
            <person name="Lewis L.R."/>
            <person name="Margolis J."/>
            <person name="Morgan M."/>
            <person name="Nazareth L.V."/>
            <person name="Nguyen N."/>
            <person name="Okwuonu G."/>
            <person name="Parker D."/>
            <person name="Richards S."/>
            <person name="Ruiz S.J."/>
            <person name="Santibanez J."/>
            <person name="Savard J."/>
            <person name="Scherer S.E."/>
            <person name="Schneider B."/>
            <person name="Sodergren E."/>
            <person name="Tautz D."/>
            <person name="Vattahil S."/>
            <person name="Villasana D."/>
            <person name="White C.S."/>
            <person name="Wright R."/>
            <person name="Park Y."/>
            <person name="Beeman R.W."/>
            <person name="Lord J."/>
            <person name="Oppert B."/>
            <person name="Lorenzen M."/>
            <person name="Brown S."/>
            <person name="Wang L."/>
            <person name="Savard J."/>
            <person name="Tautz D."/>
            <person name="Richards S."/>
            <person name="Weinstock G."/>
            <person name="Gibbs R.A."/>
            <person name="Liu Y."/>
            <person name="Worley K."/>
            <person name="Weinstock G."/>
            <person name="Elsik C.G."/>
            <person name="Reese J.T."/>
            <person name="Elhaik E."/>
            <person name="Landan G."/>
            <person name="Graur D."/>
            <person name="Arensburger P."/>
            <person name="Atkinson P."/>
            <person name="Beeman R.W."/>
            <person name="Beidler J."/>
            <person name="Brown S.J."/>
            <person name="Demuth J.P."/>
            <person name="Drury D.W."/>
            <person name="Du Y.Z."/>
            <person name="Fujiwara H."/>
            <person name="Lorenzen M."/>
            <person name="Maselli V."/>
            <person name="Osanai M."/>
            <person name="Park Y."/>
            <person name="Robertson H.M."/>
            <person name="Tu Z."/>
            <person name="Wang J.J."/>
            <person name="Wang S."/>
            <person name="Richards S."/>
            <person name="Song H."/>
            <person name="Zhang L."/>
            <person name="Sodergren E."/>
            <person name="Werner D."/>
            <person name="Stanke M."/>
            <person name="Morgenstern B."/>
            <person name="Solovyev V."/>
            <person name="Kosarev P."/>
            <person name="Brown G."/>
            <person name="Chen H.C."/>
            <person name="Ermolaeva O."/>
            <person name="Hlavina W."/>
            <person name="Kapustin Y."/>
            <person name="Kiryutin B."/>
            <person name="Kitts P."/>
            <person name="Maglott D."/>
            <person name="Pruitt K."/>
            <person name="Sapojnikov V."/>
            <person name="Souvorov A."/>
            <person name="Mackey A.J."/>
            <person name="Waterhouse R.M."/>
            <person name="Wyder S."/>
            <person name="Zdobnov E.M."/>
            <person name="Zdobnov E.M."/>
            <person name="Wyder S."/>
            <person name="Kriventseva E.V."/>
            <person name="Kadowaki T."/>
            <person name="Bork P."/>
            <person name="Aranda M."/>
            <person name="Bao R."/>
            <person name="Beermann A."/>
            <person name="Berns N."/>
            <person name="Bolognesi R."/>
            <person name="Bonneton F."/>
            <person name="Bopp D."/>
            <person name="Brown S.J."/>
            <person name="Bucher G."/>
            <person name="Butts T."/>
            <person name="Chaumot A."/>
            <person name="Denell R.E."/>
            <person name="Ferrier D.E."/>
            <person name="Friedrich M."/>
            <person name="Gordon C.M."/>
            <person name="Jindra M."/>
            <person name="Klingler M."/>
            <person name="Lan Q."/>
            <person name="Lattorff H.M."/>
            <person name="Laudet V."/>
            <person name="von Levetsow C."/>
            <person name="Liu Z."/>
            <person name="Lutz R."/>
            <person name="Lynch J.A."/>
            <person name="da Fonseca R.N."/>
            <person name="Posnien N."/>
            <person name="Reuter R."/>
            <person name="Roth S."/>
            <person name="Savard J."/>
            <person name="Schinko J.B."/>
            <person name="Schmitt C."/>
            <person name="Schoppmeier M."/>
            <person name="Schroder R."/>
            <person name="Shippy T.D."/>
            <person name="Simonnet F."/>
            <person name="Marques-Souza H."/>
            <person name="Tautz D."/>
            <person name="Tomoyasu Y."/>
            <person name="Trauner J."/>
            <person name="Van der Zee M."/>
            <person name="Vervoort M."/>
            <person name="Wittkopp N."/>
            <person name="Wimmer E.A."/>
            <person name="Yang X."/>
            <person name="Jones A.K."/>
            <person name="Sattelle D.B."/>
            <person name="Ebert P.R."/>
            <person name="Nelson D."/>
            <person name="Scott J.G."/>
            <person name="Beeman R.W."/>
            <person name="Muthukrishnan S."/>
            <person name="Kramer K.J."/>
            <person name="Arakane Y."/>
            <person name="Beeman R.W."/>
            <person name="Zhu Q."/>
            <person name="Hogenkamp D."/>
            <person name="Dixit R."/>
            <person name="Oppert B."/>
            <person name="Jiang H."/>
            <person name="Zou Z."/>
            <person name="Marshall J."/>
            <person name="Elpidina E."/>
            <person name="Vinokurov K."/>
            <person name="Oppert C."/>
            <person name="Zou Z."/>
            <person name="Evans J."/>
            <person name="Lu Z."/>
            <person name="Zhao P."/>
            <person name="Sumathipala N."/>
            <person name="Altincicek B."/>
            <person name="Vilcinskas A."/>
            <person name="Williams M."/>
            <person name="Hultmark D."/>
            <person name="Hetru C."/>
            <person name="Jiang H."/>
            <person name="Grimmelikhuijzen C.J."/>
            <person name="Hauser F."/>
            <person name="Cazzamali G."/>
            <person name="Williamson M."/>
            <person name="Park Y."/>
            <person name="Li B."/>
            <person name="Tanaka Y."/>
            <person name="Predel R."/>
            <person name="Neupert S."/>
            <person name="Schachtner J."/>
            <person name="Verleyen P."/>
            <person name="Raible F."/>
            <person name="Bork P."/>
            <person name="Friedrich M."/>
            <person name="Walden K.K."/>
            <person name="Robertson H.M."/>
            <person name="Angeli S."/>
            <person name="Foret S."/>
            <person name="Bucher G."/>
            <person name="Schuetz S."/>
            <person name="Maleszka R."/>
            <person name="Wimmer E.A."/>
            <person name="Beeman R.W."/>
            <person name="Lorenzen M."/>
            <person name="Tomoyasu Y."/>
            <person name="Miller S.C."/>
            <person name="Grossmann D."/>
            <person name="Bucher G."/>
        </authorList>
    </citation>
    <scope>NUCLEOTIDE SEQUENCE [LARGE SCALE GENOMIC DNA]</scope>
    <source>
        <strain evidence="1 2">Georgia GA2</strain>
    </source>
</reference>
<evidence type="ECO:0000313" key="1">
    <source>
        <dbReference type="EMBL" id="EFA10850.1"/>
    </source>
</evidence>
<dbReference type="AlphaFoldDB" id="D6W6K4"/>
<organism evidence="1 2">
    <name type="scientific">Tribolium castaneum</name>
    <name type="common">Red flour beetle</name>
    <dbReference type="NCBI Taxonomy" id="7070"/>
    <lineage>
        <taxon>Eukaryota</taxon>
        <taxon>Metazoa</taxon>
        <taxon>Ecdysozoa</taxon>
        <taxon>Arthropoda</taxon>
        <taxon>Hexapoda</taxon>
        <taxon>Insecta</taxon>
        <taxon>Pterygota</taxon>
        <taxon>Neoptera</taxon>
        <taxon>Endopterygota</taxon>
        <taxon>Coleoptera</taxon>
        <taxon>Polyphaga</taxon>
        <taxon>Cucujiformia</taxon>
        <taxon>Tenebrionidae</taxon>
        <taxon>Tenebrionidae incertae sedis</taxon>
        <taxon>Tribolium</taxon>
    </lineage>
</organism>
<dbReference type="HOGENOM" id="CLU_2545577_0_0_1"/>
<reference evidence="1 2" key="2">
    <citation type="journal article" date="2010" name="Nucleic Acids Res.">
        <title>BeetleBase in 2010: revisions to provide comprehensive genomic information for Tribolium castaneum.</title>
        <authorList>
            <person name="Kim H.S."/>
            <person name="Murphy T."/>
            <person name="Xia J."/>
            <person name="Caragea D."/>
            <person name="Park Y."/>
            <person name="Beeman R.W."/>
            <person name="Lorenzen M.D."/>
            <person name="Butcher S."/>
            <person name="Manak J.R."/>
            <person name="Brown S.J."/>
        </authorList>
    </citation>
    <scope>GENOME REANNOTATION</scope>
    <source>
        <strain evidence="1 2">Georgia GA2</strain>
    </source>
</reference>
<accession>D6W6K4</accession>
<proteinExistence type="predicted"/>
<dbReference type="InParanoid" id="D6W6K4"/>